<dbReference type="SUPFAM" id="SSF51735">
    <property type="entry name" value="NAD(P)-binding Rossmann-fold domains"/>
    <property type="match status" value="1"/>
</dbReference>
<name>A0A382BXR2_9ZZZZ</name>
<dbReference type="AlphaFoldDB" id="A0A382BXR2"/>
<organism evidence="2">
    <name type="scientific">marine metagenome</name>
    <dbReference type="NCBI Taxonomy" id="408172"/>
    <lineage>
        <taxon>unclassified sequences</taxon>
        <taxon>metagenomes</taxon>
        <taxon>ecological metagenomes</taxon>
    </lineage>
</organism>
<evidence type="ECO:0000313" key="2">
    <source>
        <dbReference type="EMBL" id="SVB18596.1"/>
    </source>
</evidence>
<dbReference type="InterPro" id="IPR006176">
    <property type="entry name" value="3-OHacyl-CoA_DH_NAD-bd"/>
</dbReference>
<dbReference type="EMBL" id="UINC01031867">
    <property type="protein sequence ID" value="SVB18596.1"/>
    <property type="molecule type" value="Genomic_DNA"/>
</dbReference>
<gene>
    <name evidence="2" type="ORF">METZ01_LOCUS171450</name>
</gene>
<dbReference type="Pfam" id="PF02737">
    <property type="entry name" value="3HCDH_N"/>
    <property type="match status" value="1"/>
</dbReference>
<dbReference type="GO" id="GO:0006631">
    <property type="term" value="P:fatty acid metabolic process"/>
    <property type="evidence" value="ECO:0007669"/>
    <property type="project" value="InterPro"/>
</dbReference>
<sequence length="53" mass="5859">MGSGIAHVASLSQYSVLLMDVNEQLVEKGINSINNNMDRQIKKNSITPDDKQI</sequence>
<dbReference type="Gene3D" id="3.40.50.720">
    <property type="entry name" value="NAD(P)-binding Rossmann-like Domain"/>
    <property type="match status" value="1"/>
</dbReference>
<dbReference type="InterPro" id="IPR036291">
    <property type="entry name" value="NAD(P)-bd_dom_sf"/>
</dbReference>
<dbReference type="GO" id="GO:0070403">
    <property type="term" value="F:NAD+ binding"/>
    <property type="evidence" value="ECO:0007669"/>
    <property type="project" value="InterPro"/>
</dbReference>
<reference evidence="2" key="1">
    <citation type="submission" date="2018-05" db="EMBL/GenBank/DDBJ databases">
        <authorList>
            <person name="Lanie J.A."/>
            <person name="Ng W.-L."/>
            <person name="Kazmierczak K.M."/>
            <person name="Andrzejewski T.M."/>
            <person name="Davidsen T.M."/>
            <person name="Wayne K.J."/>
            <person name="Tettelin H."/>
            <person name="Glass J.I."/>
            <person name="Rusch D."/>
            <person name="Podicherti R."/>
            <person name="Tsui H.-C.T."/>
            <person name="Winkler M.E."/>
        </authorList>
    </citation>
    <scope>NUCLEOTIDE SEQUENCE</scope>
</reference>
<proteinExistence type="predicted"/>
<accession>A0A382BXR2</accession>
<evidence type="ECO:0000259" key="1">
    <source>
        <dbReference type="Pfam" id="PF02737"/>
    </source>
</evidence>
<feature type="non-terminal residue" evidence="2">
    <location>
        <position position="53"/>
    </location>
</feature>
<protein>
    <recommendedName>
        <fullName evidence="1">3-hydroxyacyl-CoA dehydrogenase NAD binding domain-containing protein</fullName>
    </recommendedName>
</protein>
<feature type="domain" description="3-hydroxyacyl-CoA dehydrogenase NAD binding" evidence="1">
    <location>
        <begin position="1"/>
        <end position="50"/>
    </location>
</feature>